<dbReference type="AlphaFoldDB" id="A0AAV9ZAV1"/>
<feature type="compositionally biased region" description="Pro residues" evidence="1">
    <location>
        <begin position="509"/>
        <end position="519"/>
    </location>
</feature>
<proteinExistence type="predicted"/>
<feature type="region of interest" description="Disordered" evidence="1">
    <location>
        <begin position="507"/>
        <end position="628"/>
    </location>
</feature>
<evidence type="ECO:0000313" key="2">
    <source>
        <dbReference type="EMBL" id="KAK6977301.1"/>
    </source>
</evidence>
<comment type="caution">
    <text evidence="2">The sequence shown here is derived from an EMBL/GenBank/DDBJ whole genome shotgun (WGS) entry which is preliminary data.</text>
</comment>
<feature type="compositionally biased region" description="Pro residues" evidence="1">
    <location>
        <begin position="579"/>
        <end position="588"/>
    </location>
</feature>
<feature type="compositionally biased region" description="Basic and acidic residues" evidence="1">
    <location>
        <begin position="121"/>
        <end position="133"/>
    </location>
</feature>
<keyword evidence="3" id="KW-1185">Reference proteome</keyword>
<evidence type="ECO:0000313" key="3">
    <source>
        <dbReference type="Proteomes" id="UP001362999"/>
    </source>
</evidence>
<feature type="compositionally biased region" description="Low complexity" evidence="1">
    <location>
        <begin position="74"/>
        <end position="87"/>
    </location>
</feature>
<feature type="compositionally biased region" description="Basic and acidic residues" evidence="1">
    <location>
        <begin position="432"/>
        <end position="446"/>
    </location>
</feature>
<feature type="region of interest" description="Disordered" evidence="1">
    <location>
        <begin position="1"/>
        <end position="37"/>
    </location>
</feature>
<accession>A0AAV9ZAV1</accession>
<feature type="region of interest" description="Disordered" evidence="1">
    <location>
        <begin position="265"/>
        <end position="374"/>
    </location>
</feature>
<feature type="compositionally biased region" description="Basic residues" evidence="1">
    <location>
        <begin position="461"/>
        <end position="478"/>
    </location>
</feature>
<feature type="region of interest" description="Disordered" evidence="1">
    <location>
        <begin position="432"/>
        <end position="493"/>
    </location>
</feature>
<protein>
    <submittedName>
        <fullName evidence="2">Uncharacterized protein</fullName>
    </submittedName>
</protein>
<name>A0AAV9ZAV1_9AGAR</name>
<evidence type="ECO:0000256" key="1">
    <source>
        <dbReference type="SAM" id="MobiDB-lite"/>
    </source>
</evidence>
<feature type="compositionally biased region" description="Polar residues" evidence="1">
    <location>
        <begin position="184"/>
        <end position="193"/>
    </location>
</feature>
<feature type="compositionally biased region" description="Gly residues" evidence="1">
    <location>
        <begin position="134"/>
        <end position="146"/>
    </location>
</feature>
<organism evidence="2 3">
    <name type="scientific">Favolaschia claudopus</name>
    <dbReference type="NCBI Taxonomy" id="2862362"/>
    <lineage>
        <taxon>Eukaryota</taxon>
        <taxon>Fungi</taxon>
        <taxon>Dikarya</taxon>
        <taxon>Basidiomycota</taxon>
        <taxon>Agaricomycotina</taxon>
        <taxon>Agaricomycetes</taxon>
        <taxon>Agaricomycetidae</taxon>
        <taxon>Agaricales</taxon>
        <taxon>Marasmiineae</taxon>
        <taxon>Mycenaceae</taxon>
        <taxon>Favolaschia</taxon>
    </lineage>
</organism>
<feature type="compositionally biased region" description="Basic residues" evidence="1">
    <location>
        <begin position="151"/>
        <end position="167"/>
    </location>
</feature>
<gene>
    <name evidence="2" type="ORF">R3P38DRAFT_549328</name>
</gene>
<dbReference type="Proteomes" id="UP001362999">
    <property type="component" value="Unassembled WGS sequence"/>
</dbReference>
<reference evidence="2 3" key="1">
    <citation type="journal article" date="2024" name="J Genomics">
        <title>Draft genome sequencing and assembly of Favolaschia claudopus CIRM-BRFM 2984 isolated from oak limbs.</title>
        <authorList>
            <person name="Navarro D."/>
            <person name="Drula E."/>
            <person name="Chaduli D."/>
            <person name="Cazenave R."/>
            <person name="Ahrendt S."/>
            <person name="Wang J."/>
            <person name="Lipzen A."/>
            <person name="Daum C."/>
            <person name="Barry K."/>
            <person name="Grigoriev I.V."/>
            <person name="Favel A."/>
            <person name="Rosso M.N."/>
            <person name="Martin F."/>
        </authorList>
    </citation>
    <scope>NUCLEOTIDE SEQUENCE [LARGE SCALE GENOMIC DNA]</scope>
    <source>
        <strain evidence="2 3">CIRM-BRFM 2984</strain>
    </source>
</reference>
<feature type="compositionally biased region" description="Basic residues" evidence="1">
    <location>
        <begin position="521"/>
        <end position="539"/>
    </location>
</feature>
<feature type="compositionally biased region" description="Pro residues" evidence="1">
    <location>
        <begin position="58"/>
        <end position="73"/>
    </location>
</feature>
<sequence>MADVEFLHSPTTLEPTFVKPMDSASRRRSRASYESAAVSTRSWVLLYSQSQSQNQQNTPPPAEPIPLPEPVPALAPATSPSVPASRPLPEPPRRESNTQNIDPPYPGLDLGYHWTMGHGAKAREAHPQKEKEGGSGGAGGFVGGFVSGLRRLPRALVRTRQRPRRGTMHTEEGTEGTDMTGNTLPQYVSNPNTPVVPGSTVAYGGIADAIREDETMDVGRAARAQRLSFRVVPPASDDENDGFIRQGPVVGDLPEARVECEAGGPSVLEFPQTPLENPYDRDAAGGAPSMQRVPSAVATPRVSRADDRLAVPLSSNEGGVDDEPASIQAHPQPTEDYRRMSAADAQARSSRHTTIDSPNNNQHHYHSTGGDNSFANSPSFSSELNGFARFFNALHLLPWVATDRLTVDYRPKYRSQNLVSWYHPKGESAAIERERGVASARAREMAGTDGASPLSRPRSPAPRRNRSTHRTGTHRRRQSIPEPPASAPPTTLGYGFPTGTPYYYYPAFSPAPSPSPPPTHGSRRQSPRRQHTHRHHRRSASYPSQPHPHPHPHPQTPWIQSTSPLLPAPPAPVYVIQASPPPPSPPPTSSMQATPGGSPVPPDQLHPQAQGFPSPALDPAKPPHPHGQMQVLAPVYMQMQLLSPPAGGGGGGGGGSGSGSPQQVAFVPGYGYGYGVGAGGAQGYVPAYSSPTMGWQSPIAVPAPVQVVGG</sequence>
<dbReference type="EMBL" id="JAWWNJ010000170">
    <property type="protein sequence ID" value="KAK6977301.1"/>
    <property type="molecule type" value="Genomic_DNA"/>
</dbReference>
<feature type="region of interest" description="Disordered" evidence="1">
    <location>
        <begin position="49"/>
        <end position="195"/>
    </location>
</feature>